<keyword evidence="9" id="KW-0747">Spliceosome</keyword>
<dbReference type="GO" id="GO:0005688">
    <property type="term" value="C:U6 snRNP"/>
    <property type="evidence" value="ECO:0007669"/>
    <property type="project" value="TreeGrafter"/>
</dbReference>
<gene>
    <name evidence="17" type="ORF">CCHR01_13309</name>
</gene>
<evidence type="ECO:0000256" key="1">
    <source>
        <dbReference type="ARBA" id="ARBA00004123"/>
    </source>
</evidence>
<protein>
    <recommendedName>
        <fullName evidence="4">U6 snRNA-associated Sm-like protein LSm6</fullName>
    </recommendedName>
</protein>
<comment type="caution">
    <text evidence="17">The sequence shown here is derived from an EMBL/GenBank/DDBJ whole genome shotgun (WGS) entry which is preliminary data.</text>
</comment>
<dbReference type="GO" id="GO:0000398">
    <property type="term" value="P:mRNA splicing, via spliceosome"/>
    <property type="evidence" value="ECO:0007669"/>
    <property type="project" value="InterPro"/>
</dbReference>
<keyword evidence="12" id="KW-0539">Nucleus</keyword>
<evidence type="ECO:0000313" key="18">
    <source>
        <dbReference type="Proteomes" id="UP001243330"/>
    </source>
</evidence>
<comment type="function">
    <text evidence="14">Component of LSm protein complexes, which are involved in RNA processing and may function in a chaperone-like manner, facilitating the efficient association of RNA processing factors with their substrates. Component of the cytoplasmic LSM1-LSM7 complex, which is thought to be involved in mRNA degradation by activating the decapping step in the 5'-to-3' mRNA decay pathway. Component of the nuclear LSM2-LSM8 complex, which is involved in splicing of nuclear mRNAs. LSM2-LSM8 associates with multiple snRNP complexes containing the U6 snRNA (U4/U6 di-snRNP, spliceosomal U4/U6.U5 tri-snRNP, and free U6 snRNP). It binds directly to the 3'-terminal U-tract of U6 snRNA and plays a role in the biogenesis and stability of the U6 snRNP and U4/U6 snRNP complexes. LSM2-LSM8 probably also is involved degradation of nuclear pre-mRNA by targeting them for decapping, and in processing of pre-tRNAs, pre-rRNAs and U3 snoRNA.</text>
</comment>
<dbReference type="GO" id="GO:0000932">
    <property type="term" value="C:P-body"/>
    <property type="evidence" value="ECO:0007669"/>
    <property type="project" value="TreeGrafter"/>
</dbReference>
<name>A0AAD9ABP0_9PEZI</name>
<dbReference type="Proteomes" id="UP001243330">
    <property type="component" value="Unassembled WGS sequence"/>
</dbReference>
<evidence type="ECO:0000256" key="2">
    <source>
        <dbReference type="ARBA" id="ARBA00004496"/>
    </source>
</evidence>
<evidence type="ECO:0000259" key="16">
    <source>
        <dbReference type="PROSITE" id="PS52002"/>
    </source>
</evidence>
<evidence type="ECO:0000256" key="3">
    <source>
        <dbReference type="ARBA" id="ARBA00007927"/>
    </source>
</evidence>
<keyword evidence="7" id="KW-0507">mRNA processing</keyword>
<keyword evidence="13" id="KW-0687">Ribonucleoprotein</keyword>
<evidence type="ECO:0000256" key="11">
    <source>
        <dbReference type="ARBA" id="ARBA00023187"/>
    </source>
</evidence>
<keyword evidence="11" id="KW-0508">mRNA splicing</keyword>
<evidence type="ECO:0000313" key="17">
    <source>
        <dbReference type="EMBL" id="KAK1844075.1"/>
    </source>
</evidence>
<keyword evidence="18" id="KW-1185">Reference proteome</keyword>
<dbReference type="CDD" id="cd01726">
    <property type="entry name" value="LSm6"/>
    <property type="match status" value="1"/>
</dbReference>
<evidence type="ECO:0000256" key="7">
    <source>
        <dbReference type="ARBA" id="ARBA00022664"/>
    </source>
</evidence>
<feature type="domain" description="Sm" evidence="16">
    <location>
        <begin position="147"/>
        <end position="217"/>
    </location>
</feature>
<evidence type="ECO:0000256" key="6">
    <source>
        <dbReference type="ARBA" id="ARBA00022552"/>
    </source>
</evidence>
<sequence>MKSRRTKRYSSQRLGFFGRAVFDNVERNGKLGGYAGRKEAAGESITAMRPENELEGARIVLGGGGRCSVVCPALAVNRIGASCLPASNLRNIVNASSARIHQPHSLTRSSLPTAPYTHRSPPSTSPYSGAKSFTMENGNISQGEGKDPSSFLSDIIGNPVTVKLNSGVVYKGELQSVDGYMNIALEKTEEYVNGVKRRAYGDAFVRGNNVMYISADS</sequence>
<dbReference type="GO" id="GO:0005732">
    <property type="term" value="C:sno(s)RNA-containing ribonucleoprotein complex"/>
    <property type="evidence" value="ECO:0007669"/>
    <property type="project" value="TreeGrafter"/>
</dbReference>
<keyword evidence="8" id="KW-0819">tRNA processing</keyword>
<evidence type="ECO:0000256" key="15">
    <source>
        <dbReference type="SAM" id="MobiDB-lite"/>
    </source>
</evidence>
<evidence type="ECO:0000256" key="5">
    <source>
        <dbReference type="ARBA" id="ARBA00022490"/>
    </source>
</evidence>
<evidence type="ECO:0000256" key="14">
    <source>
        <dbReference type="ARBA" id="ARBA00025365"/>
    </source>
</evidence>
<dbReference type="PANTHER" id="PTHR11021">
    <property type="entry name" value="SMALL NUCLEAR RIBONUCLEOPROTEIN F SNRNP-F"/>
    <property type="match status" value="1"/>
</dbReference>
<dbReference type="GO" id="GO:0008033">
    <property type="term" value="P:tRNA processing"/>
    <property type="evidence" value="ECO:0007669"/>
    <property type="project" value="UniProtKB-KW"/>
</dbReference>
<dbReference type="InterPro" id="IPR016487">
    <property type="entry name" value="Lsm6/sSmF"/>
</dbReference>
<evidence type="ECO:0000256" key="4">
    <source>
        <dbReference type="ARBA" id="ARBA00014768"/>
    </source>
</evidence>
<reference evidence="17" key="1">
    <citation type="submission" date="2023-01" db="EMBL/GenBank/DDBJ databases">
        <title>Colletotrichum chrysophilum M932 genome sequence.</title>
        <authorList>
            <person name="Baroncelli R."/>
        </authorList>
    </citation>
    <scope>NUCLEOTIDE SEQUENCE</scope>
    <source>
        <strain evidence="17">M932</strain>
    </source>
</reference>
<feature type="region of interest" description="Disordered" evidence="15">
    <location>
        <begin position="103"/>
        <end position="146"/>
    </location>
</feature>
<keyword evidence="10" id="KW-0694">RNA-binding</keyword>
<dbReference type="InterPro" id="IPR047575">
    <property type="entry name" value="Sm"/>
</dbReference>
<organism evidence="17 18">
    <name type="scientific">Colletotrichum chrysophilum</name>
    <dbReference type="NCBI Taxonomy" id="1836956"/>
    <lineage>
        <taxon>Eukaryota</taxon>
        <taxon>Fungi</taxon>
        <taxon>Dikarya</taxon>
        <taxon>Ascomycota</taxon>
        <taxon>Pezizomycotina</taxon>
        <taxon>Sordariomycetes</taxon>
        <taxon>Hypocreomycetidae</taxon>
        <taxon>Glomerellales</taxon>
        <taxon>Glomerellaceae</taxon>
        <taxon>Colletotrichum</taxon>
        <taxon>Colletotrichum gloeosporioides species complex</taxon>
    </lineage>
</organism>
<dbReference type="GO" id="GO:0005730">
    <property type="term" value="C:nucleolus"/>
    <property type="evidence" value="ECO:0007669"/>
    <property type="project" value="TreeGrafter"/>
</dbReference>
<dbReference type="PANTHER" id="PTHR11021:SF1">
    <property type="entry name" value="U6 SNRNA-ASSOCIATED SM-LIKE PROTEIN LSM6"/>
    <property type="match status" value="1"/>
</dbReference>
<comment type="subcellular location">
    <subcellularLocation>
        <location evidence="2">Cytoplasm</location>
    </subcellularLocation>
    <subcellularLocation>
        <location evidence="1">Nucleus</location>
    </subcellularLocation>
</comment>
<comment type="similarity">
    <text evidence="3">Belongs to the snRNP Sm proteins family. SmF/LSm6 subfamily.</text>
</comment>
<feature type="compositionally biased region" description="Polar residues" evidence="15">
    <location>
        <begin position="103"/>
        <end position="112"/>
    </location>
</feature>
<dbReference type="GO" id="GO:0046540">
    <property type="term" value="C:U4/U6 x U5 tri-snRNP complex"/>
    <property type="evidence" value="ECO:0007669"/>
    <property type="project" value="TreeGrafter"/>
</dbReference>
<accession>A0AAD9ABP0</accession>
<dbReference type="SMART" id="SM00651">
    <property type="entry name" value="Sm"/>
    <property type="match status" value="1"/>
</dbReference>
<proteinExistence type="inferred from homology"/>
<evidence type="ECO:0000256" key="10">
    <source>
        <dbReference type="ARBA" id="ARBA00022884"/>
    </source>
</evidence>
<keyword evidence="6" id="KW-0698">rRNA processing</keyword>
<keyword evidence="5" id="KW-0963">Cytoplasm</keyword>
<dbReference type="Gene3D" id="2.30.30.100">
    <property type="match status" value="1"/>
</dbReference>
<dbReference type="FunFam" id="2.30.30.100:FF:000037">
    <property type="entry name" value="U6 snRNA-associated Sm-like protein LSm6"/>
    <property type="match status" value="1"/>
</dbReference>
<evidence type="ECO:0000256" key="12">
    <source>
        <dbReference type="ARBA" id="ARBA00023242"/>
    </source>
</evidence>
<evidence type="ECO:0000256" key="9">
    <source>
        <dbReference type="ARBA" id="ARBA00022728"/>
    </source>
</evidence>
<evidence type="ECO:0000256" key="13">
    <source>
        <dbReference type="ARBA" id="ARBA00023274"/>
    </source>
</evidence>
<dbReference type="EMBL" id="JAQOWY010000327">
    <property type="protein sequence ID" value="KAK1844075.1"/>
    <property type="molecule type" value="Genomic_DNA"/>
</dbReference>
<dbReference type="Pfam" id="PF01423">
    <property type="entry name" value="LSM"/>
    <property type="match status" value="1"/>
</dbReference>
<evidence type="ECO:0000256" key="8">
    <source>
        <dbReference type="ARBA" id="ARBA00022694"/>
    </source>
</evidence>
<dbReference type="PROSITE" id="PS52002">
    <property type="entry name" value="SM"/>
    <property type="match status" value="1"/>
</dbReference>
<dbReference type="AlphaFoldDB" id="A0AAD9ABP0"/>
<dbReference type="InterPro" id="IPR001163">
    <property type="entry name" value="Sm_dom_euk/arc"/>
</dbReference>
<dbReference type="SUPFAM" id="SSF50182">
    <property type="entry name" value="Sm-like ribonucleoproteins"/>
    <property type="match status" value="1"/>
</dbReference>
<dbReference type="GO" id="GO:0030490">
    <property type="term" value="P:maturation of SSU-rRNA"/>
    <property type="evidence" value="ECO:0007669"/>
    <property type="project" value="TreeGrafter"/>
</dbReference>
<dbReference type="InterPro" id="IPR010920">
    <property type="entry name" value="LSM_dom_sf"/>
</dbReference>
<dbReference type="GO" id="GO:0005681">
    <property type="term" value="C:spliceosomal complex"/>
    <property type="evidence" value="ECO:0007669"/>
    <property type="project" value="UniProtKB-KW"/>
</dbReference>
<dbReference type="GO" id="GO:0003723">
    <property type="term" value="F:RNA binding"/>
    <property type="evidence" value="ECO:0007669"/>
    <property type="project" value="UniProtKB-KW"/>
</dbReference>